<feature type="compositionally biased region" description="Basic residues" evidence="1">
    <location>
        <begin position="46"/>
        <end position="59"/>
    </location>
</feature>
<dbReference type="EMBL" id="JACTNZ010000005">
    <property type="protein sequence ID" value="KAG5547458.1"/>
    <property type="molecule type" value="Genomic_DNA"/>
</dbReference>
<dbReference type="AlphaFoldDB" id="A0AAV6K549"/>
<comment type="caution">
    <text evidence="2">The sequence shown here is derived from an EMBL/GenBank/DDBJ whole genome shotgun (WGS) entry which is preliminary data.</text>
</comment>
<proteinExistence type="predicted"/>
<reference evidence="2" key="1">
    <citation type="submission" date="2020-08" db="EMBL/GenBank/DDBJ databases">
        <title>Plant Genome Project.</title>
        <authorList>
            <person name="Zhang R.-G."/>
        </authorList>
    </citation>
    <scope>NUCLEOTIDE SEQUENCE</scope>
    <source>
        <strain evidence="2">WSP0</strain>
        <tissue evidence="2">Leaf</tissue>
    </source>
</reference>
<feature type="compositionally biased region" description="Basic and acidic residues" evidence="1">
    <location>
        <begin position="103"/>
        <end position="120"/>
    </location>
</feature>
<evidence type="ECO:0000313" key="3">
    <source>
        <dbReference type="Proteomes" id="UP000823749"/>
    </source>
</evidence>
<name>A0AAV6K549_9ERIC</name>
<sequence>MTTTATLNPNVSQTAASGAGGRRPQRDPLMEVLFSTGQDGGDGERRRQRRRRRRRRRRGGGGGEGDGGDGGSGGHGRGGSGSGGHGRGGSGSGGPGDDPNDGGGRDDQNDGGGRDDPNDHVDASILLMTIMFPFKPLMFAFKWDPEGLLPQRDSRGSCVPMLRRFTHKVDVPASSL</sequence>
<feature type="region of interest" description="Disordered" evidence="1">
    <location>
        <begin position="1"/>
        <end position="120"/>
    </location>
</feature>
<feature type="compositionally biased region" description="Polar residues" evidence="1">
    <location>
        <begin position="1"/>
        <end position="16"/>
    </location>
</feature>
<feature type="compositionally biased region" description="Gly residues" evidence="1">
    <location>
        <begin position="60"/>
        <end position="96"/>
    </location>
</feature>
<organism evidence="2 3">
    <name type="scientific">Rhododendron griersonianum</name>
    <dbReference type="NCBI Taxonomy" id="479676"/>
    <lineage>
        <taxon>Eukaryota</taxon>
        <taxon>Viridiplantae</taxon>
        <taxon>Streptophyta</taxon>
        <taxon>Embryophyta</taxon>
        <taxon>Tracheophyta</taxon>
        <taxon>Spermatophyta</taxon>
        <taxon>Magnoliopsida</taxon>
        <taxon>eudicotyledons</taxon>
        <taxon>Gunneridae</taxon>
        <taxon>Pentapetalae</taxon>
        <taxon>asterids</taxon>
        <taxon>Ericales</taxon>
        <taxon>Ericaceae</taxon>
        <taxon>Ericoideae</taxon>
        <taxon>Rhodoreae</taxon>
        <taxon>Rhododendron</taxon>
    </lineage>
</organism>
<evidence type="ECO:0000313" key="2">
    <source>
        <dbReference type="EMBL" id="KAG5547458.1"/>
    </source>
</evidence>
<protein>
    <recommendedName>
        <fullName evidence="4">Glycine-rich protein</fullName>
    </recommendedName>
</protein>
<accession>A0AAV6K549</accession>
<keyword evidence="3" id="KW-1185">Reference proteome</keyword>
<evidence type="ECO:0008006" key="4">
    <source>
        <dbReference type="Google" id="ProtNLM"/>
    </source>
</evidence>
<dbReference type="Proteomes" id="UP000823749">
    <property type="component" value="Chromosome 5"/>
</dbReference>
<evidence type="ECO:0000256" key="1">
    <source>
        <dbReference type="SAM" id="MobiDB-lite"/>
    </source>
</evidence>
<gene>
    <name evidence="2" type="ORF">RHGRI_013225</name>
</gene>